<dbReference type="AlphaFoldDB" id="A0A8T5VKJ7"/>
<accession>A0A8T5VKJ7</accession>
<proteinExistence type="predicted"/>
<reference evidence="1" key="1">
    <citation type="journal article" date="2017" name="Syst. Appl. Microbiol.">
        <title>Soybeans inoculated with root zone soils of Canadian native legumes harbour diverse and novel Bradyrhizobium spp. that possess agricultural potential.</title>
        <authorList>
            <person name="Bromfield E.S.P."/>
            <person name="Cloutier S."/>
            <person name="Tambong J.T."/>
            <person name="Tran Thi T.V."/>
        </authorList>
    </citation>
    <scope>NUCLEOTIDE SEQUENCE</scope>
    <source>
        <strain evidence="1">1S5</strain>
    </source>
</reference>
<name>A0A8T5VKJ7_9BRAD</name>
<dbReference type="RefSeq" id="WP_166099793.1">
    <property type="nucleotide sequence ID" value="NZ_CP096255.1"/>
</dbReference>
<dbReference type="EMBL" id="CP096255">
    <property type="protein sequence ID" value="UPT90364.1"/>
    <property type="molecule type" value="Genomic_DNA"/>
</dbReference>
<gene>
    <name evidence="1" type="ORF">HAP41_0000016360</name>
</gene>
<evidence type="ECO:0000313" key="1">
    <source>
        <dbReference type="EMBL" id="UPT90364.1"/>
    </source>
</evidence>
<reference evidence="1" key="2">
    <citation type="submission" date="2022-04" db="EMBL/GenBank/DDBJ databases">
        <authorList>
            <person name="Bromfield E.S.P."/>
            <person name="Cloutier S."/>
        </authorList>
    </citation>
    <scope>NUCLEOTIDE SEQUENCE</scope>
    <source>
        <strain evidence="1">1S5</strain>
    </source>
</reference>
<evidence type="ECO:0000313" key="2">
    <source>
        <dbReference type="Proteomes" id="UP000551709"/>
    </source>
</evidence>
<protein>
    <submittedName>
        <fullName evidence="1">Uncharacterized protein</fullName>
    </submittedName>
</protein>
<organism evidence="1 2">
    <name type="scientific">Bradyrhizobium barranii subsp. apii</name>
    <dbReference type="NCBI Taxonomy" id="2819348"/>
    <lineage>
        <taxon>Bacteria</taxon>
        <taxon>Pseudomonadati</taxon>
        <taxon>Pseudomonadota</taxon>
        <taxon>Alphaproteobacteria</taxon>
        <taxon>Hyphomicrobiales</taxon>
        <taxon>Nitrobacteraceae</taxon>
        <taxon>Bradyrhizobium</taxon>
        <taxon>Bradyrhizobium barranii</taxon>
    </lineage>
</organism>
<dbReference type="Proteomes" id="UP000551709">
    <property type="component" value="Chromosome"/>
</dbReference>
<sequence length="225" mass="25549">MPLLQNSQAVEEPSNWKRDWLLSFRSDPILTSDVLAVLTAASLPWSTTLVSIFSALLILNISRTLRLEAFRDSITRSRSIFPILLFLLVLIGTVWATGVSWPARLRGVNPALKLLAIPFLVYHYRRSPHAIWTLFAFLLSCTVLMALSWATALDPNLIRNPASVPGVPVKNYIDQSQSFALCAIVLAWPILKLSQSRRYFFAFSAYFSDREQRFRAIMSAEFRRS</sequence>